<protein>
    <submittedName>
        <fullName evidence="1">Uncharacterized protein</fullName>
    </submittedName>
</protein>
<dbReference type="Proteomes" id="UP001283361">
    <property type="component" value="Unassembled WGS sequence"/>
</dbReference>
<evidence type="ECO:0000313" key="2">
    <source>
        <dbReference type="Proteomes" id="UP001283361"/>
    </source>
</evidence>
<dbReference type="EMBL" id="JAWDGP010003996">
    <property type="protein sequence ID" value="KAK3768914.1"/>
    <property type="molecule type" value="Genomic_DNA"/>
</dbReference>
<gene>
    <name evidence="1" type="ORF">RRG08_060351</name>
</gene>
<sequence>MLTRSAAEAHPAVRCWLRYGVETLDTGARTIDGNDVKNKQTLHRYKGGEIKVPLILTQSSPLPEGTAFHTGSELVISVEPDGGWRDRALVLGPVESFMLLVLAPLSELDISVEPDGGWRDRAPVLGPVESFMLRV</sequence>
<accession>A0AAE1DFM7</accession>
<organism evidence="1 2">
    <name type="scientific">Elysia crispata</name>
    <name type="common">lettuce slug</name>
    <dbReference type="NCBI Taxonomy" id="231223"/>
    <lineage>
        <taxon>Eukaryota</taxon>
        <taxon>Metazoa</taxon>
        <taxon>Spiralia</taxon>
        <taxon>Lophotrochozoa</taxon>
        <taxon>Mollusca</taxon>
        <taxon>Gastropoda</taxon>
        <taxon>Heterobranchia</taxon>
        <taxon>Euthyneura</taxon>
        <taxon>Panpulmonata</taxon>
        <taxon>Sacoglossa</taxon>
        <taxon>Placobranchoidea</taxon>
        <taxon>Plakobranchidae</taxon>
        <taxon>Elysia</taxon>
    </lineage>
</organism>
<reference evidence="1" key="1">
    <citation type="journal article" date="2023" name="G3 (Bethesda)">
        <title>A reference genome for the long-term kleptoplast-retaining sea slug Elysia crispata morphotype clarki.</title>
        <authorList>
            <person name="Eastman K.E."/>
            <person name="Pendleton A.L."/>
            <person name="Shaikh M.A."/>
            <person name="Suttiyut T."/>
            <person name="Ogas R."/>
            <person name="Tomko P."/>
            <person name="Gavelis G."/>
            <person name="Widhalm J.R."/>
            <person name="Wisecaver J.H."/>
        </authorList>
    </citation>
    <scope>NUCLEOTIDE SEQUENCE</scope>
    <source>
        <strain evidence="1">ECLA1</strain>
    </source>
</reference>
<evidence type="ECO:0000313" key="1">
    <source>
        <dbReference type="EMBL" id="KAK3768914.1"/>
    </source>
</evidence>
<keyword evidence="2" id="KW-1185">Reference proteome</keyword>
<comment type="caution">
    <text evidence="1">The sequence shown here is derived from an EMBL/GenBank/DDBJ whole genome shotgun (WGS) entry which is preliminary data.</text>
</comment>
<name>A0AAE1DFM7_9GAST</name>
<dbReference type="AlphaFoldDB" id="A0AAE1DFM7"/>
<proteinExistence type="predicted"/>